<protein>
    <recommendedName>
        <fullName evidence="4">No apical meristem-associated C-terminal domain-containing protein</fullName>
    </recommendedName>
</protein>
<dbReference type="EMBL" id="CM026428">
    <property type="protein sequence ID" value="KAG0568169.1"/>
    <property type="molecule type" value="Genomic_DNA"/>
</dbReference>
<feature type="region of interest" description="Disordered" evidence="1">
    <location>
        <begin position="223"/>
        <end position="252"/>
    </location>
</feature>
<evidence type="ECO:0000313" key="3">
    <source>
        <dbReference type="Proteomes" id="UP000822688"/>
    </source>
</evidence>
<keyword evidence="3" id="KW-1185">Reference proteome</keyword>
<name>A0A8T0HDE6_CERPU</name>
<accession>A0A8T0HDE6</accession>
<dbReference type="Proteomes" id="UP000822688">
    <property type="component" value="Chromosome 7"/>
</dbReference>
<proteinExistence type="predicted"/>
<gene>
    <name evidence="2" type="ORF">KC19_7G191700</name>
</gene>
<comment type="caution">
    <text evidence="2">The sequence shown here is derived from an EMBL/GenBank/DDBJ whole genome shotgun (WGS) entry which is preliminary data.</text>
</comment>
<feature type="region of interest" description="Disordered" evidence="1">
    <location>
        <begin position="1"/>
        <end position="21"/>
    </location>
</feature>
<feature type="compositionally biased region" description="Polar residues" evidence="1">
    <location>
        <begin position="166"/>
        <end position="183"/>
    </location>
</feature>
<organism evidence="2 3">
    <name type="scientific">Ceratodon purpureus</name>
    <name type="common">Fire moss</name>
    <name type="synonym">Dicranum purpureum</name>
    <dbReference type="NCBI Taxonomy" id="3225"/>
    <lineage>
        <taxon>Eukaryota</taxon>
        <taxon>Viridiplantae</taxon>
        <taxon>Streptophyta</taxon>
        <taxon>Embryophyta</taxon>
        <taxon>Bryophyta</taxon>
        <taxon>Bryophytina</taxon>
        <taxon>Bryopsida</taxon>
        <taxon>Dicranidae</taxon>
        <taxon>Pseudoditrichales</taxon>
        <taxon>Ditrichaceae</taxon>
        <taxon>Ceratodon</taxon>
    </lineage>
</organism>
<sequence>MAARRRRAGPGASPEERNVRVGAKGKNFSSLEEEQLCKTVMFVFQDSIVGNQQRAGVFWNRIFVHYNENKPDAERPQRSLESKWGIIKHDVSKFCGVYAQIERLNRSGSNTSDTLRKAKDLYRQKDPKKADFAFEHCWNLLKGYPRWADGWCQLPMRKRPARSKGEASNQDQEPHTSKSSSLRRPNMLMLMTMPVEEAAGEDAKEYIRLRRQEELKKLRRRLAEEEKQEHMEEERQRKEEQRRKEERRREEE</sequence>
<feature type="region of interest" description="Disordered" evidence="1">
    <location>
        <begin position="159"/>
        <end position="186"/>
    </location>
</feature>
<evidence type="ECO:0008006" key="4">
    <source>
        <dbReference type="Google" id="ProtNLM"/>
    </source>
</evidence>
<dbReference type="PANTHER" id="PTHR45125">
    <property type="entry name" value="F21J9.4-RELATED"/>
    <property type="match status" value="1"/>
</dbReference>
<evidence type="ECO:0000256" key="1">
    <source>
        <dbReference type="SAM" id="MobiDB-lite"/>
    </source>
</evidence>
<dbReference type="PANTHER" id="PTHR45125:SF3">
    <property type="entry name" value="NO-APICAL-MERISTEM-ASSOCIATED CARBOXY-TERMINAL DOMAIN PROTEIN"/>
    <property type="match status" value="1"/>
</dbReference>
<dbReference type="AlphaFoldDB" id="A0A8T0HDE6"/>
<evidence type="ECO:0000313" key="2">
    <source>
        <dbReference type="EMBL" id="KAG0568169.1"/>
    </source>
</evidence>
<reference evidence="2" key="1">
    <citation type="submission" date="2020-06" db="EMBL/GenBank/DDBJ databases">
        <title>WGS assembly of Ceratodon purpureus strain R40.</title>
        <authorList>
            <person name="Carey S.B."/>
            <person name="Jenkins J."/>
            <person name="Shu S."/>
            <person name="Lovell J.T."/>
            <person name="Sreedasyam A."/>
            <person name="Maumus F."/>
            <person name="Tiley G.P."/>
            <person name="Fernandez-Pozo N."/>
            <person name="Barry K."/>
            <person name="Chen C."/>
            <person name="Wang M."/>
            <person name="Lipzen A."/>
            <person name="Daum C."/>
            <person name="Saski C.A."/>
            <person name="Payton A.C."/>
            <person name="Mcbreen J.C."/>
            <person name="Conrad R.E."/>
            <person name="Kollar L.M."/>
            <person name="Olsson S."/>
            <person name="Huttunen S."/>
            <person name="Landis J.B."/>
            <person name="Wickett N.J."/>
            <person name="Johnson M.G."/>
            <person name="Rensing S.A."/>
            <person name="Grimwood J."/>
            <person name="Schmutz J."/>
            <person name="Mcdaniel S.F."/>
        </authorList>
    </citation>
    <scope>NUCLEOTIDE SEQUENCE</scope>
    <source>
        <strain evidence="2">R40</strain>
    </source>
</reference>